<dbReference type="Proteomes" id="UP000702544">
    <property type="component" value="Unassembled WGS sequence"/>
</dbReference>
<dbReference type="InterPro" id="IPR018391">
    <property type="entry name" value="PQQ_b-propeller_rpt"/>
</dbReference>
<dbReference type="InterPro" id="IPR011047">
    <property type="entry name" value="Quinoprotein_ADH-like_sf"/>
</dbReference>
<accession>A0AAE5CB87</accession>
<evidence type="ECO:0000256" key="4">
    <source>
        <dbReference type="SAM" id="MobiDB-lite"/>
    </source>
</evidence>
<evidence type="ECO:0000313" key="7">
    <source>
        <dbReference type="Proteomes" id="UP000702544"/>
    </source>
</evidence>
<dbReference type="InterPro" id="IPR002372">
    <property type="entry name" value="PQQ_rpt_dom"/>
</dbReference>
<protein>
    <submittedName>
        <fullName evidence="6">PQQ-binding-like beta-propeller repeat protein</fullName>
    </submittedName>
</protein>
<dbReference type="GO" id="GO:0008876">
    <property type="term" value="F:quinoprotein glucose dehydrogenase activity"/>
    <property type="evidence" value="ECO:0007669"/>
    <property type="project" value="TreeGrafter"/>
</dbReference>
<proteinExistence type="inferred from homology"/>
<comment type="caution">
    <text evidence="6">The sequence shown here is derived from an EMBL/GenBank/DDBJ whole genome shotgun (WGS) entry which is preliminary data.</text>
</comment>
<dbReference type="SUPFAM" id="SSF50998">
    <property type="entry name" value="Quinoprotein alcohol dehydrogenase-like"/>
    <property type="match status" value="1"/>
</dbReference>
<organism evidence="6 7">
    <name type="scientific">Candidatus Kutchimonas denitrificans</name>
    <dbReference type="NCBI Taxonomy" id="3056748"/>
    <lineage>
        <taxon>Bacteria</taxon>
        <taxon>Pseudomonadati</taxon>
        <taxon>Gemmatimonadota</taxon>
        <taxon>Gemmatimonadia</taxon>
        <taxon>Candidatus Palauibacterales</taxon>
        <taxon>Candidatus Palauibacteraceae</taxon>
        <taxon>Candidatus Kutchimonas</taxon>
    </lineage>
</organism>
<feature type="region of interest" description="Disordered" evidence="4">
    <location>
        <begin position="36"/>
        <end position="58"/>
    </location>
</feature>
<dbReference type="PANTHER" id="PTHR32303:SF4">
    <property type="entry name" value="QUINOPROTEIN GLUCOSE DEHYDROGENASE"/>
    <property type="match status" value="1"/>
</dbReference>
<keyword evidence="3" id="KW-0560">Oxidoreductase</keyword>
<evidence type="ECO:0000256" key="1">
    <source>
        <dbReference type="ARBA" id="ARBA00001931"/>
    </source>
</evidence>
<dbReference type="SMART" id="SM00564">
    <property type="entry name" value="PQQ"/>
    <property type="match status" value="2"/>
</dbReference>
<dbReference type="Gene3D" id="2.140.10.10">
    <property type="entry name" value="Quinoprotein alcohol dehydrogenase-like superfamily"/>
    <property type="match status" value="1"/>
</dbReference>
<comment type="cofactor">
    <cofactor evidence="1">
        <name>pyrroloquinoline quinone</name>
        <dbReference type="ChEBI" id="CHEBI:58442"/>
    </cofactor>
</comment>
<name>A0AAE5CB87_9BACT</name>
<dbReference type="PANTHER" id="PTHR32303">
    <property type="entry name" value="QUINOPROTEIN ALCOHOL DEHYDROGENASE (CYTOCHROME C)"/>
    <property type="match status" value="1"/>
</dbReference>
<sequence>LATLTRDGRPVPAVIQATKMGHIFVLHRETGEPLFPVEERPVPQTDVPGERTSPTQPFPVLPPPLFEPLTEDDAFGLTPIGSRECRERMERLRYEGIFTPPSLGGSLEYPSMIGGANWGGVALHPDRQLMVVNLNNFASWVRLIPRAQYDSARRASDARGQFTGQEGTPYGMNREGGFVSDIDIPCTRPPWGELVAIDLGNGAVAWRVPLGTIRDIAPVPLPIGWGTPNLGGPIITGGGLVFIGAAMDDYLRAFDLESGEELWKGRLPAGGQATPMTYRLSAEGKQYVVIAAGGHGGLDTTLGDYVVAFALPD</sequence>
<reference evidence="6 7" key="1">
    <citation type="submission" date="2020-01" db="EMBL/GenBank/DDBJ databases">
        <title>Genomes assembled from Gulf of Kutch pelagic sediment metagenomes.</title>
        <authorList>
            <person name="Chandrashekar M."/>
            <person name="Mahajan M.S."/>
            <person name="Dave K.J."/>
            <person name="Vatsa P."/>
            <person name="Nathani N.M."/>
        </authorList>
    </citation>
    <scope>NUCLEOTIDE SEQUENCE [LARGE SCALE GENOMIC DNA]</scope>
    <source>
        <strain evidence="6">KS3-K002</strain>
    </source>
</reference>
<evidence type="ECO:0000256" key="3">
    <source>
        <dbReference type="ARBA" id="ARBA00023002"/>
    </source>
</evidence>
<comment type="similarity">
    <text evidence="2">Belongs to the bacterial PQQ dehydrogenase family.</text>
</comment>
<evidence type="ECO:0000313" key="6">
    <source>
        <dbReference type="EMBL" id="NIR74253.1"/>
    </source>
</evidence>
<feature type="domain" description="Pyrrolo-quinoline quinone repeat" evidence="5">
    <location>
        <begin position="1"/>
        <end position="288"/>
    </location>
</feature>
<evidence type="ECO:0000259" key="5">
    <source>
        <dbReference type="Pfam" id="PF01011"/>
    </source>
</evidence>
<dbReference type="AlphaFoldDB" id="A0AAE5CB87"/>
<feature type="non-terminal residue" evidence="6">
    <location>
        <position position="1"/>
    </location>
</feature>
<gene>
    <name evidence="6" type="ORF">GWO12_03945</name>
</gene>
<dbReference type="Pfam" id="PF01011">
    <property type="entry name" value="PQQ"/>
    <property type="match status" value="1"/>
</dbReference>
<evidence type="ECO:0000256" key="2">
    <source>
        <dbReference type="ARBA" id="ARBA00008156"/>
    </source>
</evidence>
<dbReference type="EMBL" id="JAACAK010000031">
    <property type="protein sequence ID" value="NIR74253.1"/>
    <property type="molecule type" value="Genomic_DNA"/>
</dbReference>